<evidence type="ECO:0008006" key="5">
    <source>
        <dbReference type="Google" id="ProtNLM"/>
    </source>
</evidence>
<proteinExistence type="predicted"/>
<name>A0A644TKJ2_9ZZZZ</name>
<organism evidence="4">
    <name type="scientific">bioreactor metagenome</name>
    <dbReference type="NCBI Taxonomy" id="1076179"/>
    <lineage>
        <taxon>unclassified sequences</taxon>
        <taxon>metagenomes</taxon>
        <taxon>ecological metagenomes</taxon>
    </lineage>
</organism>
<dbReference type="SUPFAM" id="SSF55785">
    <property type="entry name" value="PYP-like sensor domain (PAS domain)"/>
    <property type="match status" value="2"/>
</dbReference>
<dbReference type="InterPro" id="IPR043128">
    <property type="entry name" value="Rev_trsase/Diguanyl_cyclase"/>
</dbReference>
<dbReference type="Pfam" id="PF00990">
    <property type="entry name" value="GGDEF"/>
    <property type="match status" value="1"/>
</dbReference>
<protein>
    <recommendedName>
        <fullName evidence="5">Diguanylate cyclase</fullName>
    </recommendedName>
</protein>
<dbReference type="InterPro" id="IPR035965">
    <property type="entry name" value="PAS-like_dom_sf"/>
</dbReference>
<comment type="caution">
    <text evidence="4">The sequence shown here is derived from an EMBL/GenBank/DDBJ whole genome shotgun (WGS) entry which is preliminary data.</text>
</comment>
<dbReference type="CDD" id="cd00130">
    <property type="entry name" value="PAS"/>
    <property type="match status" value="2"/>
</dbReference>
<accession>A0A644TKJ2</accession>
<dbReference type="InterPro" id="IPR000700">
    <property type="entry name" value="PAS-assoc_C"/>
</dbReference>
<dbReference type="InterPro" id="IPR052155">
    <property type="entry name" value="Biofilm_reg_signaling"/>
</dbReference>
<dbReference type="NCBIfam" id="TIGR00254">
    <property type="entry name" value="GGDEF"/>
    <property type="match status" value="1"/>
</dbReference>
<dbReference type="Pfam" id="PF08448">
    <property type="entry name" value="PAS_4"/>
    <property type="match status" value="1"/>
</dbReference>
<evidence type="ECO:0000259" key="3">
    <source>
        <dbReference type="PROSITE" id="PS50887"/>
    </source>
</evidence>
<dbReference type="Pfam" id="PF13188">
    <property type="entry name" value="PAS_8"/>
    <property type="match status" value="1"/>
</dbReference>
<feature type="domain" description="PAS" evidence="1">
    <location>
        <begin position="126"/>
        <end position="171"/>
    </location>
</feature>
<dbReference type="NCBIfam" id="TIGR00229">
    <property type="entry name" value="sensory_box"/>
    <property type="match status" value="2"/>
</dbReference>
<dbReference type="PROSITE" id="PS50887">
    <property type="entry name" value="GGDEF"/>
    <property type="match status" value="1"/>
</dbReference>
<feature type="domain" description="PAS" evidence="1">
    <location>
        <begin position="250"/>
        <end position="293"/>
    </location>
</feature>
<feature type="domain" description="PAC" evidence="2">
    <location>
        <begin position="314"/>
        <end position="367"/>
    </location>
</feature>
<dbReference type="SUPFAM" id="SSF55073">
    <property type="entry name" value="Nucleotide cyclase"/>
    <property type="match status" value="1"/>
</dbReference>
<feature type="domain" description="GGDEF" evidence="3">
    <location>
        <begin position="393"/>
        <end position="525"/>
    </location>
</feature>
<reference evidence="4" key="1">
    <citation type="submission" date="2019-08" db="EMBL/GenBank/DDBJ databases">
        <authorList>
            <person name="Kucharzyk K."/>
            <person name="Murdoch R.W."/>
            <person name="Higgins S."/>
            <person name="Loffler F."/>
        </authorList>
    </citation>
    <scope>NUCLEOTIDE SEQUENCE</scope>
</reference>
<dbReference type="InterPro" id="IPR000014">
    <property type="entry name" value="PAS"/>
</dbReference>
<evidence type="ECO:0000313" key="4">
    <source>
        <dbReference type="EMBL" id="MPL66867.1"/>
    </source>
</evidence>
<gene>
    <name evidence="4" type="ORF">SDC9_12555</name>
</gene>
<dbReference type="AlphaFoldDB" id="A0A644TKJ2"/>
<dbReference type="Gene3D" id="3.30.70.270">
    <property type="match status" value="1"/>
</dbReference>
<dbReference type="InterPro" id="IPR000160">
    <property type="entry name" value="GGDEF_dom"/>
</dbReference>
<dbReference type="PANTHER" id="PTHR44757:SF2">
    <property type="entry name" value="BIOFILM ARCHITECTURE MAINTENANCE PROTEIN MBAA"/>
    <property type="match status" value="1"/>
</dbReference>
<evidence type="ECO:0000259" key="1">
    <source>
        <dbReference type="PROSITE" id="PS50112"/>
    </source>
</evidence>
<dbReference type="EMBL" id="VSSQ01000034">
    <property type="protein sequence ID" value="MPL66867.1"/>
    <property type="molecule type" value="Genomic_DNA"/>
</dbReference>
<dbReference type="SMART" id="SM00091">
    <property type="entry name" value="PAS"/>
    <property type="match status" value="2"/>
</dbReference>
<dbReference type="CDD" id="cd01949">
    <property type="entry name" value="GGDEF"/>
    <property type="match status" value="1"/>
</dbReference>
<dbReference type="SMART" id="SM00267">
    <property type="entry name" value="GGDEF"/>
    <property type="match status" value="1"/>
</dbReference>
<dbReference type="InterPro" id="IPR029787">
    <property type="entry name" value="Nucleotide_cyclase"/>
</dbReference>
<dbReference type="PANTHER" id="PTHR44757">
    <property type="entry name" value="DIGUANYLATE CYCLASE DGCP"/>
    <property type="match status" value="1"/>
</dbReference>
<dbReference type="Gene3D" id="3.30.450.20">
    <property type="entry name" value="PAS domain"/>
    <property type="match status" value="2"/>
</dbReference>
<dbReference type="PROSITE" id="PS50113">
    <property type="entry name" value="PAC"/>
    <property type="match status" value="1"/>
</dbReference>
<evidence type="ECO:0000259" key="2">
    <source>
        <dbReference type="PROSITE" id="PS50113"/>
    </source>
</evidence>
<dbReference type="PROSITE" id="PS50112">
    <property type="entry name" value="PAS"/>
    <property type="match status" value="2"/>
</dbReference>
<dbReference type="InterPro" id="IPR013656">
    <property type="entry name" value="PAS_4"/>
</dbReference>
<sequence>MYHHTLHILLLSSDPLLEASLRAAAPRPGFAHIFSTGQNPESDTLAQCAGADIVLLDASRLEHLPAMRRAARPDALFIFAGDAQPEAESLPLLDDVWLGPASAGLYDFHVARLLDAVRQRRDHDLTNLHLNTVIDLTTDLVWFKDAKGAHVKVNEAFCRLVGKSREVVEGRGHYFIWDIEPEEYAQGEFVCLETDQIVMNSREVGVFDEVVKAPQGMRQFKTRKAPLFNADGRVMGTVGIARDVTDIANMTAELDLVLQSIPYAVMLLDADRRIVNFNDRFRKLFGITDTDYIIGEKREVFRKKAIERLGFARKGKHVKMRSAVDGHERFIDMYEENILDIFNNVIGMICIYRDVTRQRQIEKRLKERANTDELTGLFNRHYFFRQIPVALPLGAGLAYVDLDNFKYVNDKFGHDTGDKALMLTAKLLRKHLRGAVIARLGGDEFAAYLPEGCTEESLRTCASDLLAAMIDAYDAHEAYQGLSASIGVALVEDQGLSREDLVRRGDLAMYTAKRLGKRGYCFYTTSLE</sequence>